<name>A0AAV8U4R4_9ROSI</name>
<protein>
    <recommendedName>
        <fullName evidence="1">Photosystem II cytochrome b559 alpha subunit lumenal region domain-containing protein</fullName>
    </recommendedName>
</protein>
<evidence type="ECO:0000313" key="2">
    <source>
        <dbReference type="EMBL" id="KAJ8774296.1"/>
    </source>
</evidence>
<sequence length="94" mass="10548">MAVIMVILRYYQYLGTKCNARHTIEVGHARSRYLNRKKGDAEGRASNWSEVVTSTGLAYDVFGSPHPNEYFTESRQGIPDNVASSVLPRLLTQS</sequence>
<dbReference type="GO" id="GO:0009767">
    <property type="term" value="P:photosynthetic electron transport chain"/>
    <property type="evidence" value="ECO:0007669"/>
    <property type="project" value="InterPro"/>
</dbReference>
<dbReference type="Proteomes" id="UP001159364">
    <property type="component" value="Linkage Group LG01"/>
</dbReference>
<evidence type="ECO:0000259" key="1">
    <source>
        <dbReference type="Pfam" id="PF00284"/>
    </source>
</evidence>
<dbReference type="GO" id="GO:0020037">
    <property type="term" value="F:heme binding"/>
    <property type="evidence" value="ECO:0007669"/>
    <property type="project" value="InterPro"/>
</dbReference>
<proteinExistence type="predicted"/>
<dbReference type="Gene3D" id="1.20.5.860">
    <property type="entry name" value="Photosystem II cytochrome b559, alpha subunit"/>
    <property type="match status" value="1"/>
</dbReference>
<dbReference type="GO" id="GO:0009523">
    <property type="term" value="C:photosystem II"/>
    <property type="evidence" value="ECO:0007669"/>
    <property type="project" value="InterPro"/>
</dbReference>
<dbReference type="InterPro" id="IPR013082">
    <property type="entry name" value="PSII_cytb559_asu_lum"/>
</dbReference>
<organism evidence="2 3">
    <name type="scientific">Erythroxylum novogranatense</name>
    <dbReference type="NCBI Taxonomy" id="1862640"/>
    <lineage>
        <taxon>Eukaryota</taxon>
        <taxon>Viridiplantae</taxon>
        <taxon>Streptophyta</taxon>
        <taxon>Embryophyta</taxon>
        <taxon>Tracheophyta</taxon>
        <taxon>Spermatophyta</taxon>
        <taxon>Magnoliopsida</taxon>
        <taxon>eudicotyledons</taxon>
        <taxon>Gunneridae</taxon>
        <taxon>Pentapetalae</taxon>
        <taxon>rosids</taxon>
        <taxon>fabids</taxon>
        <taxon>Malpighiales</taxon>
        <taxon>Erythroxylaceae</taxon>
        <taxon>Erythroxylum</taxon>
    </lineage>
</organism>
<dbReference type="InterPro" id="IPR037025">
    <property type="entry name" value="PSII_cyt_b559_asu_sf"/>
</dbReference>
<dbReference type="AlphaFoldDB" id="A0AAV8U4R4"/>
<dbReference type="EMBL" id="JAIWQS010000001">
    <property type="protein sequence ID" value="KAJ8774296.1"/>
    <property type="molecule type" value="Genomic_DNA"/>
</dbReference>
<dbReference type="PANTHER" id="PTHR33391:SF9">
    <property type="entry name" value="CYTOCHROME B559 SUBUNIT BETA-RELATED"/>
    <property type="match status" value="1"/>
</dbReference>
<feature type="domain" description="Photosystem II cytochrome b559 alpha subunit lumenal region" evidence="1">
    <location>
        <begin position="57"/>
        <end position="79"/>
    </location>
</feature>
<reference evidence="2 3" key="1">
    <citation type="submission" date="2021-09" db="EMBL/GenBank/DDBJ databases">
        <title>Genomic insights and catalytic innovation underlie evolution of tropane alkaloids biosynthesis.</title>
        <authorList>
            <person name="Wang Y.-J."/>
            <person name="Tian T."/>
            <person name="Huang J.-P."/>
            <person name="Huang S.-X."/>
        </authorList>
    </citation>
    <scope>NUCLEOTIDE SEQUENCE [LARGE SCALE GENOMIC DNA]</scope>
    <source>
        <strain evidence="2">KIB-2018</strain>
        <tissue evidence="2">Leaf</tissue>
    </source>
</reference>
<evidence type="ECO:0000313" key="3">
    <source>
        <dbReference type="Proteomes" id="UP001159364"/>
    </source>
</evidence>
<dbReference type="PANTHER" id="PTHR33391">
    <property type="entry name" value="CYTOCHROME B559 SUBUNIT BETA-RELATED"/>
    <property type="match status" value="1"/>
</dbReference>
<accession>A0AAV8U4R4</accession>
<dbReference type="GO" id="GO:0046872">
    <property type="term" value="F:metal ion binding"/>
    <property type="evidence" value="ECO:0007669"/>
    <property type="project" value="InterPro"/>
</dbReference>
<comment type="caution">
    <text evidence="2">The sequence shown here is derived from an EMBL/GenBank/DDBJ whole genome shotgun (WGS) entry which is preliminary data.</text>
</comment>
<dbReference type="Pfam" id="PF00284">
    <property type="entry name" value="Cytochrom_B559a"/>
    <property type="match status" value="1"/>
</dbReference>
<keyword evidence="3" id="KW-1185">Reference proteome</keyword>
<gene>
    <name evidence="2" type="ORF">K2173_009727</name>
</gene>
<dbReference type="SUPFAM" id="SSF161045">
    <property type="entry name" value="Cytochrome b559 subunits"/>
    <property type="match status" value="1"/>
</dbReference>